<proteinExistence type="predicted"/>
<evidence type="ECO:0000313" key="1">
    <source>
        <dbReference type="EMBL" id="PPC77926.1"/>
    </source>
</evidence>
<dbReference type="AlphaFoldDB" id="A0A2S5KUJ7"/>
<gene>
    <name evidence="1" type="ORF">C4K68_07725</name>
</gene>
<reference evidence="1 2" key="1">
    <citation type="submission" date="2018-02" db="EMBL/GenBank/DDBJ databases">
        <title>novel marine gammaproteobacteria from coastal saline agro ecosystem.</title>
        <authorList>
            <person name="Krishnan R."/>
            <person name="Ramesh Kumar N."/>
        </authorList>
    </citation>
    <scope>NUCLEOTIDE SEQUENCE [LARGE SCALE GENOMIC DNA]</scope>
    <source>
        <strain evidence="1 2">228</strain>
    </source>
</reference>
<dbReference type="Proteomes" id="UP000238196">
    <property type="component" value="Unassembled WGS sequence"/>
</dbReference>
<evidence type="ECO:0000313" key="2">
    <source>
        <dbReference type="Proteomes" id="UP000238196"/>
    </source>
</evidence>
<dbReference type="OrthoDB" id="6871774at2"/>
<sequence length="256" mass="29225">MIKISVTLTGLDKVKKQLREFERKLPTVAAMAATMTAKDVKLELFGKMRTTFDRPTPYTLNSLYVEPATRSTMEARVRFKDHTYKANLPATYDSQGNLQGGWVAPQILGGGRQLKRSERRMRDRGIMRPNQFAVPGGGIKLDKYGNVSRAQMIQVLSRVQAFDGVGFDANTTARSLKRNKNARPYFVASPHDRRSKHLAPGIYERVGQWRVRPILLFVKSPHYRKRFMFYEVGNAVAASEFPLNFEKALKQARLWD</sequence>
<organism evidence="1 2">
    <name type="scientific">Proteobacteria bacterium 228</name>
    <dbReference type="NCBI Taxonomy" id="2083153"/>
    <lineage>
        <taxon>Bacteria</taxon>
        <taxon>Pseudomonadati</taxon>
        <taxon>Pseudomonadota</taxon>
    </lineage>
</organism>
<dbReference type="EMBL" id="PRLP01000023">
    <property type="protein sequence ID" value="PPC77926.1"/>
    <property type="molecule type" value="Genomic_DNA"/>
</dbReference>
<comment type="caution">
    <text evidence="1">The sequence shown here is derived from an EMBL/GenBank/DDBJ whole genome shotgun (WGS) entry which is preliminary data.</text>
</comment>
<protein>
    <submittedName>
        <fullName evidence="1">Uncharacterized protein</fullName>
    </submittedName>
</protein>
<accession>A0A2S5KUJ7</accession>
<name>A0A2S5KUJ7_9PROT</name>